<dbReference type="EMBL" id="JAFJYC010000001">
    <property type="protein sequence ID" value="MBT9432552.1"/>
    <property type="molecule type" value="Genomic_DNA"/>
</dbReference>
<gene>
    <name evidence="1" type="ORF">JZM24_11235</name>
</gene>
<dbReference type="Proteomes" id="UP000811282">
    <property type="component" value="Unassembled WGS sequence"/>
</dbReference>
<comment type="caution">
    <text evidence="1">The sequence shown here is derived from an EMBL/GenBank/DDBJ whole genome shotgun (WGS) entry which is preliminary data.</text>
</comment>
<name>A0ABS5YC54_9GAMM</name>
<organism evidence="1 2">
    <name type="scientific">Candidatus Sodalis endolongispinus</name>
    <dbReference type="NCBI Taxonomy" id="2812662"/>
    <lineage>
        <taxon>Bacteria</taxon>
        <taxon>Pseudomonadati</taxon>
        <taxon>Pseudomonadota</taxon>
        <taxon>Gammaproteobacteria</taxon>
        <taxon>Enterobacterales</taxon>
        <taxon>Bruguierivoracaceae</taxon>
        <taxon>Sodalis</taxon>
    </lineage>
</organism>
<evidence type="ECO:0000313" key="1">
    <source>
        <dbReference type="EMBL" id="MBT9432552.1"/>
    </source>
</evidence>
<proteinExistence type="predicted"/>
<dbReference type="RefSeq" id="WP_215669685.1">
    <property type="nucleotide sequence ID" value="NZ_JAFJYC010000001.1"/>
</dbReference>
<keyword evidence="2" id="KW-1185">Reference proteome</keyword>
<accession>A0ABS5YC54</accession>
<protein>
    <submittedName>
        <fullName evidence="1">Uncharacterized protein</fullName>
    </submittedName>
</protein>
<sequence length="107" mass="12041">MLRRYHQALASFPNAFVDHFVLGGISTAVELLYHPENACLKVRQTTRRQMSEQAHLEINSNDPGRDIYPHLQIEVTFTIPPDGLAECVDFYASEQVNAARYPAGGPR</sequence>
<reference evidence="1 2" key="1">
    <citation type="journal article" date="2021" name="Genome Biol. Evol.">
        <title>The evolution of interdependence in a four-way mealybug symbiosis.</title>
        <authorList>
            <person name="Garber A.I."/>
            <person name="Kupper M."/>
            <person name="Laetsch D.R."/>
            <person name="Weldon S.R."/>
            <person name="Ladinsky M.S."/>
            <person name="Bjorkman P.J."/>
            <person name="McCutcheon J.P."/>
        </authorList>
    </citation>
    <scope>NUCLEOTIDE SEQUENCE [LARGE SCALE GENOMIC DNA]</scope>
    <source>
        <strain evidence="1">SOD</strain>
    </source>
</reference>
<evidence type="ECO:0000313" key="2">
    <source>
        <dbReference type="Proteomes" id="UP000811282"/>
    </source>
</evidence>